<comment type="function">
    <text evidence="7">Binds to the 23S rRNA.</text>
</comment>
<dbReference type="HAMAP" id="MF_00503">
    <property type="entry name" value="Ribosomal_bL9"/>
    <property type="match status" value="1"/>
</dbReference>
<dbReference type="PROSITE" id="PS00651">
    <property type="entry name" value="RIBOSOMAL_L9"/>
    <property type="match status" value="1"/>
</dbReference>
<evidence type="ECO:0000256" key="6">
    <source>
        <dbReference type="ARBA" id="ARBA00035292"/>
    </source>
</evidence>
<evidence type="ECO:0000259" key="8">
    <source>
        <dbReference type="PROSITE" id="PS00651"/>
    </source>
</evidence>
<dbReference type="InterPro" id="IPR036935">
    <property type="entry name" value="Ribosomal_bL9_N_sf"/>
</dbReference>
<protein>
    <recommendedName>
        <fullName evidence="6 7">Large ribosomal subunit protein bL9</fullName>
    </recommendedName>
</protein>
<keyword evidence="2 7" id="KW-0699">rRNA-binding</keyword>
<dbReference type="Pfam" id="PF01281">
    <property type="entry name" value="Ribosomal_L9_N"/>
    <property type="match status" value="1"/>
</dbReference>
<evidence type="ECO:0000256" key="1">
    <source>
        <dbReference type="ARBA" id="ARBA00010605"/>
    </source>
</evidence>
<evidence type="ECO:0000256" key="2">
    <source>
        <dbReference type="ARBA" id="ARBA00022730"/>
    </source>
</evidence>
<dbReference type="InterPro" id="IPR020070">
    <property type="entry name" value="Ribosomal_bL9_N"/>
</dbReference>
<evidence type="ECO:0000256" key="7">
    <source>
        <dbReference type="HAMAP-Rule" id="MF_00503"/>
    </source>
</evidence>
<gene>
    <name evidence="7 9" type="primary">rplI</name>
    <name evidence="9" type="ORF">RBB77_04025</name>
</gene>
<dbReference type="SUPFAM" id="SSF55658">
    <property type="entry name" value="L9 N-domain-like"/>
    <property type="match status" value="1"/>
</dbReference>
<evidence type="ECO:0000256" key="5">
    <source>
        <dbReference type="ARBA" id="ARBA00023274"/>
    </source>
</evidence>
<dbReference type="KEGG" id="tpsc:RBB77_04025"/>
<name>A0AAU7ZSZ8_9BACT</name>
<reference evidence="9" key="2">
    <citation type="journal article" date="2024" name="Environ. Microbiol.">
        <title>Genome analysis and description of Tunturibacter gen. nov. expands the diversity of Terriglobia in tundra soils.</title>
        <authorList>
            <person name="Messyasz A."/>
            <person name="Mannisto M.K."/>
            <person name="Kerkhof L.J."/>
            <person name="Haggblom M.M."/>
        </authorList>
    </citation>
    <scope>NUCLEOTIDE SEQUENCE</scope>
    <source>
        <strain evidence="9">X5P6</strain>
    </source>
</reference>
<dbReference type="GO" id="GO:0003735">
    <property type="term" value="F:structural constituent of ribosome"/>
    <property type="evidence" value="ECO:0007669"/>
    <property type="project" value="InterPro"/>
</dbReference>
<proteinExistence type="inferred from homology"/>
<dbReference type="InterPro" id="IPR036791">
    <property type="entry name" value="Ribosomal_bL9_C_sf"/>
</dbReference>
<dbReference type="Gene3D" id="3.40.5.10">
    <property type="entry name" value="Ribosomal protein L9, N-terminal domain"/>
    <property type="match status" value="1"/>
</dbReference>
<accession>A0AAU7ZSZ8</accession>
<dbReference type="GO" id="GO:0006412">
    <property type="term" value="P:translation"/>
    <property type="evidence" value="ECO:0007669"/>
    <property type="project" value="UniProtKB-UniRule"/>
</dbReference>
<keyword evidence="3 7" id="KW-0694">RNA-binding</keyword>
<dbReference type="GO" id="GO:0005840">
    <property type="term" value="C:ribosome"/>
    <property type="evidence" value="ECO:0007669"/>
    <property type="project" value="UniProtKB-KW"/>
</dbReference>
<keyword evidence="5 7" id="KW-0687">Ribonucleoprotein</keyword>
<dbReference type="InterPro" id="IPR000244">
    <property type="entry name" value="Ribosomal_bL9"/>
</dbReference>
<dbReference type="PANTHER" id="PTHR21368">
    <property type="entry name" value="50S RIBOSOMAL PROTEIN L9"/>
    <property type="match status" value="1"/>
</dbReference>
<feature type="domain" description="Ribosomal protein L9" evidence="8">
    <location>
        <begin position="13"/>
        <end position="40"/>
    </location>
</feature>
<keyword evidence="4 7" id="KW-0689">Ribosomal protein</keyword>
<dbReference type="InterPro" id="IPR020069">
    <property type="entry name" value="Ribosomal_bL9_C"/>
</dbReference>
<dbReference type="RefSeq" id="WP_353064913.1">
    <property type="nucleotide sequence ID" value="NZ_CP132942.1"/>
</dbReference>
<dbReference type="AlphaFoldDB" id="A0AAU7ZSZ8"/>
<dbReference type="InterPro" id="IPR009027">
    <property type="entry name" value="Ribosomal_bL9/RNase_H1_N"/>
</dbReference>
<dbReference type="SUPFAM" id="SSF55653">
    <property type="entry name" value="Ribosomal protein L9 C-domain"/>
    <property type="match status" value="1"/>
</dbReference>
<dbReference type="GO" id="GO:1990904">
    <property type="term" value="C:ribonucleoprotein complex"/>
    <property type="evidence" value="ECO:0007669"/>
    <property type="project" value="UniProtKB-KW"/>
</dbReference>
<dbReference type="GO" id="GO:0019843">
    <property type="term" value="F:rRNA binding"/>
    <property type="evidence" value="ECO:0007669"/>
    <property type="project" value="UniProtKB-UniRule"/>
</dbReference>
<organism evidence="9">
    <name type="scientific">Tunturiibacter psychrotolerans</name>
    <dbReference type="NCBI Taxonomy" id="3069686"/>
    <lineage>
        <taxon>Bacteria</taxon>
        <taxon>Pseudomonadati</taxon>
        <taxon>Acidobacteriota</taxon>
        <taxon>Terriglobia</taxon>
        <taxon>Terriglobales</taxon>
        <taxon>Acidobacteriaceae</taxon>
        <taxon>Tunturiibacter</taxon>
    </lineage>
</organism>
<evidence type="ECO:0000256" key="3">
    <source>
        <dbReference type="ARBA" id="ARBA00022884"/>
    </source>
</evidence>
<dbReference type="NCBIfam" id="TIGR00158">
    <property type="entry name" value="L9"/>
    <property type="match status" value="1"/>
</dbReference>
<reference evidence="9" key="1">
    <citation type="submission" date="2023-08" db="EMBL/GenBank/DDBJ databases">
        <authorList>
            <person name="Messyasz A."/>
            <person name="Mannisto M.K."/>
            <person name="Kerkhof L.J."/>
            <person name="Haggblom M."/>
        </authorList>
    </citation>
    <scope>NUCLEOTIDE SEQUENCE</scope>
    <source>
        <strain evidence="9">X5P6</strain>
    </source>
</reference>
<dbReference type="Pfam" id="PF03948">
    <property type="entry name" value="Ribosomal_L9_C"/>
    <property type="match status" value="1"/>
</dbReference>
<dbReference type="InterPro" id="IPR020594">
    <property type="entry name" value="Ribosomal_bL9_bac/chp"/>
</dbReference>
<sequence>MEVILKEDVNKLGHRGDVVKVADGYGRNYLLPEKLAIEATLANKAVIEQMKASAVRKSAKEKTGAEQLATQLSEVELVFERKVGENEHLFGSVTSGDIAQQLEAKGFTIDRRKISLEEPLKTIGEYHVPVKLHREVTSHVKVTVKGDQPEAEAVTTTA</sequence>
<comment type="similarity">
    <text evidence="1 7">Belongs to the bacterial ribosomal protein bL9 family.</text>
</comment>
<dbReference type="EMBL" id="CP132942">
    <property type="protein sequence ID" value="XCB34070.1"/>
    <property type="molecule type" value="Genomic_DNA"/>
</dbReference>
<evidence type="ECO:0000256" key="4">
    <source>
        <dbReference type="ARBA" id="ARBA00022980"/>
    </source>
</evidence>
<dbReference type="Gene3D" id="3.10.430.100">
    <property type="entry name" value="Ribosomal protein L9, C-terminal domain"/>
    <property type="match status" value="1"/>
</dbReference>
<evidence type="ECO:0000313" key="9">
    <source>
        <dbReference type="EMBL" id="XCB34070.1"/>
    </source>
</evidence>